<dbReference type="SUPFAM" id="SSF53955">
    <property type="entry name" value="Lysozyme-like"/>
    <property type="match status" value="1"/>
</dbReference>
<dbReference type="Proteomes" id="UP001595539">
    <property type="component" value="Unassembled WGS sequence"/>
</dbReference>
<evidence type="ECO:0000313" key="4">
    <source>
        <dbReference type="Proteomes" id="UP001595539"/>
    </source>
</evidence>
<dbReference type="EMBL" id="JBHRXY010000010">
    <property type="protein sequence ID" value="MFC3630347.1"/>
    <property type="molecule type" value="Genomic_DNA"/>
</dbReference>
<gene>
    <name evidence="3" type="ORF">ACFOM8_12920</name>
</gene>
<sequence>MPDLGRRGLILATLALAACGGGGAGRGAGGGGRNMPAGLGRNGLYPNETPQLRARINFWADHYDVPPAIVQRIILRESRHNPGLRNGPYYGLMQLNPQTARTMGHRGSAASLLDADTNLRYGVKYLRGAWMVADGDPDRTVMWYSRGYYYEAKRKGLLKKTGLRG</sequence>
<feature type="domain" description="Transglycosylase SLT" evidence="2">
    <location>
        <begin position="56"/>
        <end position="147"/>
    </location>
</feature>
<protein>
    <submittedName>
        <fullName evidence="3">Transglycosylase SLT domain-containing protein</fullName>
    </submittedName>
</protein>
<proteinExistence type="inferred from homology"/>
<evidence type="ECO:0000313" key="3">
    <source>
        <dbReference type="EMBL" id="MFC3630347.1"/>
    </source>
</evidence>
<evidence type="ECO:0000256" key="1">
    <source>
        <dbReference type="ARBA" id="ARBA00009387"/>
    </source>
</evidence>
<accession>A0ABV7U663</accession>
<comment type="similarity">
    <text evidence="1">Belongs to the virb1 family.</text>
</comment>
<dbReference type="Pfam" id="PF01464">
    <property type="entry name" value="SLT"/>
    <property type="match status" value="1"/>
</dbReference>
<dbReference type="RefSeq" id="WP_377761956.1">
    <property type="nucleotide sequence ID" value="NZ_JBHRXY010000010.1"/>
</dbReference>
<reference evidence="4" key="1">
    <citation type="journal article" date="2019" name="Int. J. Syst. Evol. Microbiol.">
        <title>The Global Catalogue of Microorganisms (GCM) 10K type strain sequencing project: providing services to taxonomists for standard genome sequencing and annotation.</title>
        <authorList>
            <consortium name="The Broad Institute Genomics Platform"/>
            <consortium name="The Broad Institute Genome Sequencing Center for Infectious Disease"/>
            <person name="Wu L."/>
            <person name="Ma J."/>
        </authorList>
    </citation>
    <scope>NUCLEOTIDE SEQUENCE [LARGE SCALE GENOMIC DNA]</scope>
    <source>
        <strain evidence="4">KCTC 42473</strain>
    </source>
</reference>
<dbReference type="InterPro" id="IPR023346">
    <property type="entry name" value="Lysozyme-like_dom_sf"/>
</dbReference>
<dbReference type="PROSITE" id="PS51257">
    <property type="entry name" value="PROKAR_LIPOPROTEIN"/>
    <property type="match status" value="1"/>
</dbReference>
<comment type="caution">
    <text evidence="3">The sequence shown here is derived from an EMBL/GenBank/DDBJ whole genome shotgun (WGS) entry which is preliminary data.</text>
</comment>
<organism evidence="3 4">
    <name type="scientific">Paracoccus angustae</name>
    <dbReference type="NCBI Taxonomy" id="1671480"/>
    <lineage>
        <taxon>Bacteria</taxon>
        <taxon>Pseudomonadati</taxon>
        <taxon>Pseudomonadota</taxon>
        <taxon>Alphaproteobacteria</taxon>
        <taxon>Rhodobacterales</taxon>
        <taxon>Paracoccaceae</taxon>
        <taxon>Paracoccus</taxon>
    </lineage>
</organism>
<dbReference type="Gene3D" id="1.10.530.10">
    <property type="match status" value="1"/>
</dbReference>
<keyword evidence="4" id="KW-1185">Reference proteome</keyword>
<name>A0ABV7U663_9RHOB</name>
<evidence type="ECO:0000259" key="2">
    <source>
        <dbReference type="Pfam" id="PF01464"/>
    </source>
</evidence>
<dbReference type="InterPro" id="IPR008258">
    <property type="entry name" value="Transglycosylase_SLT_dom_1"/>
</dbReference>